<dbReference type="OrthoDB" id="9812993at2"/>
<dbReference type="eggNOG" id="COG1309">
    <property type="taxonomic scope" value="Bacteria"/>
</dbReference>
<dbReference type="PROSITE" id="PS50977">
    <property type="entry name" value="HTH_TETR_2"/>
    <property type="match status" value="1"/>
</dbReference>
<evidence type="ECO:0000313" key="4">
    <source>
        <dbReference type="EMBL" id="PWL54626.1"/>
    </source>
</evidence>
<dbReference type="EMBL" id="FOOE01000027">
    <property type="protein sequence ID" value="SFG12357.1"/>
    <property type="molecule type" value="Genomic_DNA"/>
</dbReference>
<dbReference type="PANTHER" id="PTHR43479:SF11">
    <property type="entry name" value="ACREF_ENVCD OPERON REPRESSOR-RELATED"/>
    <property type="match status" value="1"/>
</dbReference>
<dbReference type="GO" id="GO:0003677">
    <property type="term" value="F:DNA binding"/>
    <property type="evidence" value="ECO:0007669"/>
    <property type="project" value="UniProtKB-UniRule"/>
</dbReference>
<dbReference type="Gene3D" id="1.10.357.10">
    <property type="entry name" value="Tetracycline Repressor, domain 2"/>
    <property type="match status" value="1"/>
</dbReference>
<dbReference type="AlphaFoldDB" id="A0A1I2PEF2"/>
<dbReference type="Proteomes" id="UP000182135">
    <property type="component" value="Unassembled WGS sequence"/>
</dbReference>
<dbReference type="EMBL" id="QAMZ01000019">
    <property type="protein sequence ID" value="PWL54626.1"/>
    <property type="molecule type" value="Genomic_DNA"/>
</dbReference>
<evidence type="ECO:0000256" key="1">
    <source>
        <dbReference type="ARBA" id="ARBA00023125"/>
    </source>
</evidence>
<protein>
    <submittedName>
        <fullName evidence="4">TetR/AcrR family transcriptional regulator</fullName>
    </submittedName>
    <submittedName>
        <fullName evidence="5">Transcriptional regulator, TetR family</fullName>
    </submittedName>
</protein>
<keyword evidence="6" id="KW-1185">Reference proteome</keyword>
<keyword evidence="1 2" id="KW-0238">DNA-binding</keyword>
<evidence type="ECO:0000256" key="2">
    <source>
        <dbReference type="PROSITE-ProRule" id="PRU00335"/>
    </source>
</evidence>
<dbReference type="STRING" id="1529.SAMN04487885_12714"/>
<dbReference type="PRINTS" id="PR00455">
    <property type="entry name" value="HTHTETR"/>
</dbReference>
<evidence type="ECO:0000259" key="3">
    <source>
        <dbReference type="PROSITE" id="PS50977"/>
    </source>
</evidence>
<gene>
    <name evidence="4" type="ORF">DBY38_03775</name>
    <name evidence="5" type="ORF">SAMN04487885_12714</name>
</gene>
<dbReference type="SUPFAM" id="SSF46689">
    <property type="entry name" value="Homeodomain-like"/>
    <property type="match status" value="1"/>
</dbReference>
<sequence>MNKSVTSKEELLKAAKDIAYNEGIDKINIRNVAKRCNVSIGAIYNYFPTKADLVLSVVEDFWNYTWIQKDSYAKDDEKFTVFFERYFKTLLKRLFQFENDWLAKISMLSVQEKEKGRQLEAKCFEHIKHHLFDGIEKDRFIHNDLWNDDFTKDDFVDFVFLNMMSMLRYGKKECKFFLAILEKILYY</sequence>
<proteinExistence type="predicted"/>
<reference evidence="5 6" key="1">
    <citation type="submission" date="2016-10" db="EMBL/GenBank/DDBJ databases">
        <authorList>
            <person name="de Groot N.N."/>
        </authorList>
    </citation>
    <scope>NUCLEOTIDE SEQUENCE [LARGE SCALE GENOMIC DNA]</scope>
    <source>
        <strain evidence="5 6">NLAE-zl-G419</strain>
    </source>
</reference>
<name>A0A1I2PEF2_9CLOT</name>
<dbReference type="Proteomes" id="UP000246114">
    <property type="component" value="Unassembled WGS sequence"/>
</dbReference>
<dbReference type="Pfam" id="PF00440">
    <property type="entry name" value="TetR_N"/>
    <property type="match status" value="1"/>
</dbReference>
<feature type="DNA-binding region" description="H-T-H motif" evidence="2">
    <location>
        <begin position="28"/>
        <end position="47"/>
    </location>
</feature>
<dbReference type="GeneID" id="90545075"/>
<dbReference type="InterPro" id="IPR001647">
    <property type="entry name" value="HTH_TetR"/>
</dbReference>
<evidence type="ECO:0000313" key="7">
    <source>
        <dbReference type="Proteomes" id="UP000246114"/>
    </source>
</evidence>
<evidence type="ECO:0000313" key="5">
    <source>
        <dbReference type="EMBL" id="SFG12357.1"/>
    </source>
</evidence>
<accession>A0A1I2PEF2</accession>
<evidence type="ECO:0000313" key="6">
    <source>
        <dbReference type="Proteomes" id="UP000182135"/>
    </source>
</evidence>
<organism evidence="5 6">
    <name type="scientific">Clostridium cadaveris</name>
    <dbReference type="NCBI Taxonomy" id="1529"/>
    <lineage>
        <taxon>Bacteria</taxon>
        <taxon>Bacillati</taxon>
        <taxon>Bacillota</taxon>
        <taxon>Clostridia</taxon>
        <taxon>Eubacteriales</taxon>
        <taxon>Clostridiaceae</taxon>
        <taxon>Clostridium</taxon>
    </lineage>
</organism>
<dbReference type="InterPro" id="IPR050624">
    <property type="entry name" value="HTH-type_Tx_Regulator"/>
</dbReference>
<dbReference type="RefSeq" id="WP_027639993.1">
    <property type="nucleotide sequence ID" value="NZ_BAAACD010000011.1"/>
</dbReference>
<feature type="domain" description="HTH tetR-type" evidence="3">
    <location>
        <begin position="5"/>
        <end position="65"/>
    </location>
</feature>
<reference evidence="4 7" key="2">
    <citation type="submission" date="2018-03" db="EMBL/GenBank/DDBJ databases">
        <title>The uncultured portion of the human microbiome is neutrally assembled.</title>
        <authorList>
            <person name="Jeraldo P."/>
            <person name="Boardman L."/>
            <person name="White B.A."/>
            <person name="Nelson H."/>
            <person name="Goldenfeld N."/>
            <person name="Chia N."/>
        </authorList>
    </citation>
    <scope>NUCLEOTIDE SEQUENCE [LARGE SCALE GENOMIC DNA]</scope>
    <source>
        <strain evidence="4">CIM:MAG 903</strain>
    </source>
</reference>
<dbReference type="PANTHER" id="PTHR43479">
    <property type="entry name" value="ACREF/ENVCD OPERON REPRESSOR-RELATED"/>
    <property type="match status" value="1"/>
</dbReference>
<dbReference type="InterPro" id="IPR009057">
    <property type="entry name" value="Homeodomain-like_sf"/>
</dbReference>